<organism evidence="2 3">
    <name type="scientific">Mycoplana azooxidifex</name>
    <dbReference type="NCBI Taxonomy" id="1636188"/>
    <lineage>
        <taxon>Bacteria</taxon>
        <taxon>Pseudomonadati</taxon>
        <taxon>Pseudomonadota</taxon>
        <taxon>Alphaproteobacteria</taxon>
        <taxon>Hyphomicrobiales</taxon>
        <taxon>Rhizobiaceae</taxon>
        <taxon>Mycoplana</taxon>
    </lineage>
</organism>
<dbReference type="RefSeq" id="WP_183797909.1">
    <property type="nucleotide sequence ID" value="NZ_JACIEE010000001.1"/>
</dbReference>
<dbReference type="AlphaFoldDB" id="A0A7W6D5J0"/>
<keyword evidence="3" id="KW-1185">Reference proteome</keyword>
<proteinExistence type="predicted"/>
<feature type="transmembrane region" description="Helical" evidence="1">
    <location>
        <begin position="198"/>
        <end position="220"/>
    </location>
</feature>
<dbReference type="EMBL" id="JACIEE010000001">
    <property type="protein sequence ID" value="MBB3974996.1"/>
    <property type="molecule type" value="Genomic_DNA"/>
</dbReference>
<feature type="transmembrane region" description="Helical" evidence="1">
    <location>
        <begin position="113"/>
        <end position="139"/>
    </location>
</feature>
<dbReference type="Proteomes" id="UP000574761">
    <property type="component" value="Unassembled WGS sequence"/>
</dbReference>
<evidence type="ECO:0000313" key="2">
    <source>
        <dbReference type="EMBL" id="MBB3974996.1"/>
    </source>
</evidence>
<gene>
    <name evidence="2" type="ORF">GGQ64_000172</name>
</gene>
<reference evidence="2 3" key="1">
    <citation type="submission" date="2020-08" db="EMBL/GenBank/DDBJ databases">
        <title>Genomic Encyclopedia of Type Strains, Phase IV (KMG-IV): sequencing the most valuable type-strain genomes for metagenomic binning, comparative biology and taxonomic classification.</title>
        <authorList>
            <person name="Goeker M."/>
        </authorList>
    </citation>
    <scope>NUCLEOTIDE SEQUENCE [LARGE SCALE GENOMIC DNA]</scope>
    <source>
        <strain evidence="2 3">DSM 100211</strain>
    </source>
</reference>
<feature type="transmembrane region" description="Helical" evidence="1">
    <location>
        <begin position="17"/>
        <end position="35"/>
    </location>
</feature>
<keyword evidence="1" id="KW-1133">Transmembrane helix</keyword>
<feature type="transmembrane region" description="Helical" evidence="1">
    <location>
        <begin position="81"/>
        <end position="101"/>
    </location>
</feature>
<accession>A0A7W6D5J0</accession>
<dbReference type="Pfam" id="PF07077">
    <property type="entry name" value="DUF1345"/>
    <property type="match status" value="1"/>
</dbReference>
<protein>
    <submittedName>
        <fullName evidence="2">Putative membrane protein</fullName>
    </submittedName>
</protein>
<keyword evidence="1" id="KW-0812">Transmembrane</keyword>
<dbReference type="InterPro" id="IPR009781">
    <property type="entry name" value="DUF1345"/>
</dbReference>
<keyword evidence="1" id="KW-0472">Membrane</keyword>
<evidence type="ECO:0000313" key="3">
    <source>
        <dbReference type="Proteomes" id="UP000574761"/>
    </source>
</evidence>
<evidence type="ECO:0000256" key="1">
    <source>
        <dbReference type="SAM" id="Phobius"/>
    </source>
</evidence>
<sequence length="221" mass="24030">MSTQAAKTTAGHSRHRPFYIAAIVALLVLPAALWLRMRVAAQLGGITFFTLYLLMIGQRLPYLTGGYLKKHAVDTDTPAPIILLVTVGAFAISLASLFIVLNEGDVVEPLDLILSFASVVLGWFTIHTMAAVHYAHVYWRPHGGKPLQPEERGLDFPQADMPGIFDFLYFAFVIGMTAQTSDVAVTTTQMRKLNLVHAIISFFFNTVLVAAAVNAAVALAS</sequence>
<feature type="transmembrane region" description="Helical" evidence="1">
    <location>
        <begin position="159"/>
        <end position="178"/>
    </location>
</feature>
<comment type="caution">
    <text evidence="2">The sequence shown here is derived from an EMBL/GenBank/DDBJ whole genome shotgun (WGS) entry which is preliminary data.</text>
</comment>
<name>A0A7W6D5J0_9HYPH</name>
<feature type="transmembrane region" description="Helical" evidence="1">
    <location>
        <begin position="41"/>
        <end position="60"/>
    </location>
</feature>